<dbReference type="Proteomes" id="UP000183454">
    <property type="component" value="Unassembled WGS sequence"/>
</dbReference>
<proteinExistence type="predicted"/>
<sequence length="81" mass="9043">MLQPRPSYPEFLWTPGLQSPWPPYDCLVSSSRACGSRAYPAYHVFPVSFAAVNRMLYSAARAAGQIRGEDSDVIQHENVMP</sequence>
<reference evidence="1 2" key="1">
    <citation type="submission" date="2016-10" db="EMBL/GenBank/DDBJ databases">
        <authorList>
            <person name="de Groot N.N."/>
        </authorList>
    </citation>
    <scope>NUCLEOTIDE SEQUENCE [LARGE SCALE GENOMIC DNA]</scope>
    <source>
        <strain evidence="1 2">Nm110</strain>
    </source>
</reference>
<name>A0A1H2Y3U5_9PROT</name>
<dbReference type="AlphaFoldDB" id="A0A1H2Y3U5"/>
<protein>
    <submittedName>
        <fullName evidence="1">Uncharacterized protein</fullName>
    </submittedName>
</protein>
<organism evidence="1 2">
    <name type="scientific">Nitrosomonas communis</name>
    <dbReference type="NCBI Taxonomy" id="44574"/>
    <lineage>
        <taxon>Bacteria</taxon>
        <taxon>Pseudomonadati</taxon>
        <taxon>Pseudomonadota</taxon>
        <taxon>Betaproteobacteria</taxon>
        <taxon>Nitrosomonadales</taxon>
        <taxon>Nitrosomonadaceae</taxon>
        <taxon>Nitrosomonas</taxon>
    </lineage>
</organism>
<accession>A0A1H2Y3U5</accession>
<evidence type="ECO:0000313" key="1">
    <source>
        <dbReference type="EMBL" id="SDW99797.1"/>
    </source>
</evidence>
<dbReference type="EMBL" id="FNNH01000046">
    <property type="protein sequence ID" value="SDW99797.1"/>
    <property type="molecule type" value="Genomic_DNA"/>
</dbReference>
<gene>
    <name evidence="1" type="ORF">SAMN05421882_104622</name>
</gene>
<evidence type="ECO:0000313" key="2">
    <source>
        <dbReference type="Proteomes" id="UP000183454"/>
    </source>
</evidence>